<dbReference type="Pfam" id="PF04542">
    <property type="entry name" value="Sigma70_r2"/>
    <property type="match status" value="1"/>
</dbReference>
<protein>
    <submittedName>
        <fullName evidence="7">RNA polymerase sigma-70 factor, ECF subfamily</fullName>
    </submittedName>
</protein>
<evidence type="ECO:0000313" key="7">
    <source>
        <dbReference type="EMBL" id="SDH54427.1"/>
    </source>
</evidence>
<name>A0A1G8D9N2_9FLAO</name>
<dbReference type="InterPro" id="IPR036388">
    <property type="entry name" value="WH-like_DNA-bd_sf"/>
</dbReference>
<sequence>MKTTLLKLSDSELQKRLESQDQVAFEILFDRYWKRLYSYAFKIYKEEAICEDIVQEIFISLWEKSKSTSIANLEGYLLSAVKNKVANHIRDLKFDNRHLEILENIPNPSRSDKNLVYKEFEANVFREIKKLPPRSQEVIILSRLENYTNIEIALRLNISVRTVEKHISDGLRLLKKSIDPYQFSVFITGMLLQC</sequence>
<evidence type="ECO:0000313" key="8">
    <source>
        <dbReference type="Proteomes" id="UP000199274"/>
    </source>
</evidence>
<evidence type="ECO:0000259" key="5">
    <source>
        <dbReference type="Pfam" id="PF04542"/>
    </source>
</evidence>
<dbReference type="GO" id="GO:0003677">
    <property type="term" value="F:DNA binding"/>
    <property type="evidence" value="ECO:0007669"/>
    <property type="project" value="InterPro"/>
</dbReference>
<dbReference type="RefSeq" id="WP_091257572.1">
    <property type="nucleotide sequence ID" value="NZ_FNDB01000009.1"/>
</dbReference>
<dbReference type="InterPro" id="IPR014327">
    <property type="entry name" value="RNA_pol_sigma70_bacteroid"/>
</dbReference>
<dbReference type="OrthoDB" id="665981at2"/>
<dbReference type="Gene3D" id="1.10.10.10">
    <property type="entry name" value="Winged helix-like DNA-binding domain superfamily/Winged helix DNA-binding domain"/>
    <property type="match status" value="1"/>
</dbReference>
<gene>
    <name evidence="7" type="ORF">SAMN04488062_10971</name>
</gene>
<dbReference type="STRING" id="178355.SAMN04488062_10971"/>
<evidence type="ECO:0000256" key="1">
    <source>
        <dbReference type="ARBA" id="ARBA00010641"/>
    </source>
</evidence>
<evidence type="ECO:0000256" key="3">
    <source>
        <dbReference type="ARBA" id="ARBA00023082"/>
    </source>
</evidence>
<dbReference type="AlphaFoldDB" id="A0A1G8D9N2"/>
<dbReference type="InterPro" id="IPR014284">
    <property type="entry name" value="RNA_pol_sigma-70_dom"/>
</dbReference>
<organism evidence="7 8">
    <name type="scientific">Flavobacterium omnivorum</name>
    <dbReference type="NCBI Taxonomy" id="178355"/>
    <lineage>
        <taxon>Bacteria</taxon>
        <taxon>Pseudomonadati</taxon>
        <taxon>Bacteroidota</taxon>
        <taxon>Flavobacteriia</taxon>
        <taxon>Flavobacteriales</taxon>
        <taxon>Flavobacteriaceae</taxon>
        <taxon>Flavobacterium</taxon>
    </lineage>
</organism>
<dbReference type="SUPFAM" id="SSF88659">
    <property type="entry name" value="Sigma3 and sigma4 domains of RNA polymerase sigma factors"/>
    <property type="match status" value="1"/>
</dbReference>
<dbReference type="Gene3D" id="1.10.1740.10">
    <property type="match status" value="1"/>
</dbReference>
<dbReference type="GO" id="GO:0016987">
    <property type="term" value="F:sigma factor activity"/>
    <property type="evidence" value="ECO:0007669"/>
    <property type="project" value="UniProtKB-KW"/>
</dbReference>
<proteinExistence type="inferred from homology"/>
<dbReference type="InterPro" id="IPR013325">
    <property type="entry name" value="RNA_pol_sigma_r2"/>
</dbReference>
<dbReference type="Pfam" id="PF08281">
    <property type="entry name" value="Sigma70_r4_2"/>
    <property type="match status" value="1"/>
</dbReference>
<dbReference type="SUPFAM" id="SSF88946">
    <property type="entry name" value="Sigma2 domain of RNA polymerase sigma factors"/>
    <property type="match status" value="1"/>
</dbReference>
<dbReference type="InterPro" id="IPR039425">
    <property type="entry name" value="RNA_pol_sigma-70-like"/>
</dbReference>
<reference evidence="8" key="1">
    <citation type="submission" date="2016-10" db="EMBL/GenBank/DDBJ databases">
        <authorList>
            <person name="Varghese N."/>
            <person name="Submissions S."/>
        </authorList>
    </citation>
    <scope>NUCLEOTIDE SEQUENCE [LARGE SCALE GENOMIC DNA]</scope>
    <source>
        <strain evidence="8">CGMCC 1.2747</strain>
    </source>
</reference>
<dbReference type="NCBIfam" id="TIGR02985">
    <property type="entry name" value="Sig70_bacteroi1"/>
    <property type="match status" value="1"/>
</dbReference>
<evidence type="ECO:0000256" key="4">
    <source>
        <dbReference type="ARBA" id="ARBA00023163"/>
    </source>
</evidence>
<dbReference type="InterPro" id="IPR007627">
    <property type="entry name" value="RNA_pol_sigma70_r2"/>
</dbReference>
<evidence type="ECO:0000256" key="2">
    <source>
        <dbReference type="ARBA" id="ARBA00023015"/>
    </source>
</evidence>
<comment type="similarity">
    <text evidence="1">Belongs to the sigma-70 factor family. ECF subfamily.</text>
</comment>
<feature type="domain" description="RNA polymerase sigma-70 region 2" evidence="5">
    <location>
        <begin position="28"/>
        <end position="92"/>
    </location>
</feature>
<keyword evidence="8" id="KW-1185">Reference proteome</keyword>
<feature type="domain" description="RNA polymerase sigma factor 70 region 4 type 2" evidence="6">
    <location>
        <begin position="126"/>
        <end position="174"/>
    </location>
</feature>
<keyword evidence="3" id="KW-0731">Sigma factor</keyword>
<dbReference type="InterPro" id="IPR013324">
    <property type="entry name" value="RNA_pol_sigma_r3/r4-like"/>
</dbReference>
<dbReference type="InterPro" id="IPR013249">
    <property type="entry name" value="RNA_pol_sigma70_r4_t2"/>
</dbReference>
<dbReference type="NCBIfam" id="TIGR02937">
    <property type="entry name" value="sigma70-ECF"/>
    <property type="match status" value="1"/>
</dbReference>
<evidence type="ECO:0000259" key="6">
    <source>
        <dbReference type="Pfam" id="PF08281"/>
    </source>
</evidence>
<dbReference type="EMBL" id="FNDB01000009">
    <property type="protein sequence ID" value="SDH54427.1"/>
    <property type="molecule type" value="Genomic_DNA"/>
</dbReference>
<dbReference type="PANTHER" id="PTHR43133:SF46">
    <property type="entry name" value="RNA POLYMERASE SIGMA-70 FACTOR ECF SUBFAMILY"/>
    <property type="match status" value="1"/>
</dbReference>
<dbReference type="CDD" id="cd06171">
    <property type="entry name" value="Sigma70_r4"/>
    <property type="match status" value="1"/>
</dbReference>
<dbReference type="Proteomes" id="UP000199274">
    <property type="component" value="Unassembled WGS sequence"/>
</dbReference>
<dbReference type="GO" id="GO:0006352">
    <property type="term" value="P:DNA-templated transcription initiation"/>
    <property type="evidence" value="ECO:0007669"/>
    <property type="project" value="InterPro"/>
</dbReference>
<keyword evidence="2" id="KW-0805">Transcription regulation</keyword>
<accession>A0A1G8D9N2</accession>
<dbReference type="PANTHER" id="PTHR43133">
    <property type="entry name" value="RNA POLYMERASE ECF-TYPE SIGMA FACTO"/>
    <property type="match status" value="1"/>
</dbReference>
<keyword evidence="4" id="KW-0804">Transcription</keyword>